<organism evidence="2">
    <name type="scientific">uncultured Chloroflexota bacterium</name>
    <dbReference type="NCBI Taxonomy" id="166587"/>
    <lineage>
        <taxon>Bacteria</taxon>
        <taxon>Bacillati</taxon>
        <taxon>Chloroflexota</taxon>
        <taxon>environmental samples</taxon>
    </lineage>
</organism>
<gene>
    <name evidence="2" type="ORF">AVDCRST_MAG77-170</name>
</gene>
<dbReference type="Pfam" id="PF01370">
    <property type="entry name" value="Epimerase"/>
    <property type="match status" value="1"/>
</dbReference>
<dbReference type="PANTHER" id="PTHR43245">
    <property type="entry name" value="BIFUNCTIONAL POLYMYXIN RESISTANCE PROTEIN ARNA"/>
    <property type="match status" value="1"/>
</dbReference>
<proteinExistence type="predicted"/>
<evidence type="ECO:0000313" key="2">
    <source>
        <dbReference type="EMBL" id="CAA9215200.1"/>
    </source>
</evidence>
<name>A0A6J4H8G1_9CHLR</name>
<dbReference type="AlphaFoldDB" id="A0A6J4H8G1"/>
<dbReference type="InterPro" id="IPR050177">
    <property type="entry name" value="Lipid_A_modif_metabolic_enz"/>
</dbReference>
<accession>A0A6J4H8G1</accession>
<sequence length="330" mass="34681">MTSLILGAGYLGAALADHLCAAGQPVVAADNGFATDWAVLERLRGRWPHLLRLELCDIRDAAAVDAAFQAAAPVESVYLLAAQASAHAGAAPAEYTEETNLRGPRHVLEAAAQHGCPPVVYGSSFHVYGAGLTGVIDEKHSYGAFRDLSHLSKVYAEKLGELHARQHGVAFAALRLGVVYGIGPLVKRDLRFVTVPHAFALRLLRQETLRVTTSGLAPMGFIHLHDAVAAIVAAPHLLSQAGERYVPANAVGEVATVVAVARAVAAAARARGLAAEIELPETAELATEGAPFTVATRLADTGWSPTRRLDDEVGALLDHYAATPEAEAQP</sequence>
<dbReference type="CDD" id="cd08946">
    <property type="entry name" value="SDR_e"/>
    <property type="match status" value="1"/>
</dbReference>
<dbReference type="InterPro" id="IPR001509">
    <property type="entry name" value="Epimerase_deHydtase"/>
</dbReference>
<dbReference type="Gene3D" id="3.40.50.720">
    <property type="entry name" value="NAD(P)-binding Rossmann-like Domain"/>
    <property type="match status" value="1"/>
</dbReference>
<reference evidence="2" key="1">
    <citation type="submission" date="2020-02" db="EMBL/GenBank/DDBJ databases">
        <authorList>
            <person name="Meier V. D."/>
        </authorList>
    </citation>
    <scope>NUCLEOTIDE SEQUENCE</scope>
    <source>
        <strain evidence="2">AVDCRST_MAG77</strain>
    </source>
</reference>
<dbReference type="PANTHER" id="PTHR43245:SF13">
    <property type="entry name" value="UDP-D-APIOSE_UDP-D-XYLOSE SYNTHASE 2"/>
    <property type="match status" value="1"/>
</dbReference>
<dbReference type="SUPFAM" id="SSF51735">
    <property type="entry name" value="NAD(P)-binding Rossmann-fold domains"/>
    <property type="match status" value="1"/>
</dbReference>
<protein>
    <recommendedName>
        <fullName evidence="1">NAD-dependent epimerase/dehydratase domain-containing protein</fullName>
    </recommendedName>
</protein>
<dbReference type="InterPro" id="IPR036291">
    <property type="entry name" value="NAD(P)-bd_dom_sf"/>
</dbReference>
<evidence type="ECO:0000259" key="1">
    <source>
        <dbReference type="Pfam" id="PF01370"/>
    </source>
</evidence>
<feature type="domain" description="NAD-dependent epimerase/dehydratase" evidence="1">
    <location>
        <begin position="4"/>
        <end position="234"/>
    </location>
</feature>
<dbReference type="EMBL" id="CADCTC010000012">
    <property type="protein sequence ID" value="CAA9215200.1"/>
    <property type="molecule type" value="Genomic_DNA"/>
</dbReference>